<dbReference type="EMBL" id="JACHFQ010000001">
    <property type="protein sequence ID" value="MBB5224737.1"/>
    <property type="molecule type" value="Genomic_DNA"/>
</dbReference>
<name>A0A7W8G6G3_9SPIR</name>
<dbReference type="Proteomes" id="UP000518887">
    <property type="component" value="Unassembled WGS sequence"/>
</dbReference>
<protein>
    <submittedName>
        <fullName evidence="1">DNA-damage-inducible protein J</fullName>
    </submittedName>
</protein>
<dbReference type="InterPro" id="IPR007337">
    <property type="entry name" value="RelB/DinJ"/>
</dbReference>
<dbReference type="InterPro" id="IPR013321">
    <property type="entry name" value="Arc_rbn_hlx_hlx"/>
</dbReference>
<dbReference type="GO" id="GO:0006355">
    <property type="term" value="P:regulation of DNA-templated transcription"/>
    <property type="evidence" value="ECO:0007669"/>
    <property type="project" value="InterPro"/>
</dbReference>
<dbReference type="RefSeq" id="WP_184656343.1">
    <property type="nucleotide sequence ID" value="NZ_JACHFQ010000001.1"/>
</dbReference>
<sequence>MTTLSIKIDNEEKLDFERICKAIGLNITSAVTAFVKATIRENGIPFALKAGDSPFYSAENMKVLSESISQDKAGLGERHSTKRRG</sequence>
<dbReference type="Pfam" id="PF04221">
    <property type="entry name" value="RelB"/>
    <property type="match status" value="1"/>
</dbReference>
<evidence type="ECO:0000313" key="1">
    <source>
        <dbReference type="EMBL" id="MBB5224737.1"/>
    </source>
</evidence>
<evidence type="ECO:0000313" key="2">
    <source>
        <dbReference type="Proteomes" id="UP000518887"/>
    </source>
</evidence>
<comment type="caution">
    <text evidence="1">The sequence shown here is derived from an EMBL/GenBank/DDBJ whole genome shotgun (WGS) entry which is preliminary data.</text>
</comment>
<gene>
    <name evidence="1" type="ORF">HNP76_000077</name>
</gene>
<dbReference type="Gene3D" id="1.10.1220.10">
    <property type="entry name" value="Met repressor-like"/>
    <property type="match status" value="1"/>
</dbReference>
<keyword evidence="2" id="KW-1185">Reference proteome</keyword>
<dbReference type="NCBIfam" id="TIGR02384">
    <property type="entry name" value="RelB_DinJ"/>
    <property type="match status" value="1"/>
</dbReference>
<proteinExistence type="predicted"/>
<dbReference type="AlphaFoldDB" id="A0A7W8G6G3"/>
<accession>A0A7W8G6G3</accession>
<organism evidence="1 2">
    <name type="scientific">Treponema ruminis</name>
    <dbReference type="NCBI Taxonomy" id="744515"/>
    <lineage>
        <taxon>Bacteria</taxon>
        <taxon>Pseudomonadati</taxon>
        <taxon>Spirochaetota</taxon>
        <taxon>Spirochaetia</taxon>
        <taxon>Spirochaetales</taxon>
        <taxon>Treponemataceae</taxon>
        <taxon>Treponema</taxon>
    </lineage>
</organism>
<reference evidence="1 2" key="1">
    <citation type="submission" date="2020-08" db="EMBL/GenBank/DDBJ databases">
        <title>Genomic Encyclopedia of Type Strains, Phase IV (KMG-IV): sequencing the most valuable type-strain genomes for metagenomic binning, comparative biology and taxonomic classification.</title>
        <authorList>
            <person name="Goeker M."/>
        </authorList>
    </citation>
    <scope>NUCLEOTIDE SEQUENCE [LARGE SCALE GENOMIC DNA]</scope>
    <source>
        <strain evidence="1 2">DSM 103462</strain>
    </source>
</reference>